<dbReference type="Proteomes" id="UP000186141">
    <property type="component" value="Unassembled WGS sequence"/>
</dbReference>
<proteinExistence type="predicted"/>
<dbReference type="EMBL" id="FTOT01000002">
    <property type="protein sequence ID" value="SIS80619.1"/>
    <property type="molecule type" value="Genomic_DNA"/>
</dbReference>
<dbReference type="OrthoDB" id="7204167at2"/>
<dbReference type="SUPFAM" id="SSF54637">
    <property type="entry name" value="Thioesterase/thiol ester dehydrase-isomerase"/>
    <property type="match status" value="1"/>
</dbReference>
<gene>
    <name evidence="1" type="ORF">SAMN05421774_102385</name>
</gene>
<dbReference type="CDD" id="cd00586">
    <property type="entry name" value="4HBT"/>
    <property type="match status" value="1"/>
</dbReference>
<sequence length="140" mass="15619">MSYTRIVPIEFNHCDPAGIVFYPRYFEMINSVVENFFEDHVGWSFARMHTGGKHNGVPTVSISCNFMAPSRLGDKVPFTLEVLSVGRSSVKVRITAAVGGEVRLITENTLVWIDDGKAAPWPEEIRMKLQDMLQTGGQDG</sequence>
<name>A0A1N7M3S3_9RHOB</name>
<evidence type="ECO:0000313" key="1">
    <source>
        <dbReference type="EMBL" id="SIS80619.1"/>
    </source>
</evidence>
<protein>
    <submittedName>
        <fullName evidence="1">4-hydroxybenzoyl-CoA thioesterase</fullName>
    </submittedName>
</protein>
<reference evidence="1 2" key="1">
    <citation type="submission" date="2017-01" db="EMBL/GenBank/DDBJ databases">
        <authorList>
            <person name="Mah S.A."/>
            <person name="Swanson W.J."/>
            <person name="Moy G.W."/>
            <person name="Vacquier V.D."/>
        </authorList>
    </citation>
    <scope>NUCLEOTIDE SEQUENCE [LARGE SCALE GENOMIC DNA]</scope>
    <source>
        <strain evidence="1 2">DSM 26375</strain>
    </source>
</reference>
<keyword evidence="2" id="KW-1185">Reference proteome</keyword>
<organism evidence="1 2">
    <name type="scientific">Gemmobacter megaterium</name>
    <dbReference type="NCBI Taxonomy" id="1086013"/>
    <lineage>
        <taxon>Bacteria</taxon>
        <taxon>Pseudomonadati</taxon>
        <taxon>Pseudomonadota</taxon>
        <taxon>Alphaproteobacteria</taxon>
        <taxon>Rhodobacterales</taxon>
        <taxon>Paracoccaceae</taxon>
        <taxon>Gemmobacter</taxon>
    </lineage>
</organism>
<dbReference type="AlphaFoldDB" id="A0A1N7M3S3"/>
<dbReference type="Pfam" id="PF13279">
    <property type="entry name" value="4HBT_2"/>
    <property type="match status" value="1"/>
</dbReference>
<dbReference type="RefSeq" id="WP_076529575.1">
    <property type="nucleotide sequence ID" value="NZ_BMEH01000002.1"/>
</dbReference>
<dbReference type="STRING" id="1086013.SAMN05421774_102385"/>
<dbReference type="InterPro" id="IPR029069">
    <property type="entry name" value="HotDog_dom_sf"/>
</dbReference>
<dbReference type="Gene3D" id="3.10.129.10">
    <property type="entry name" value="Hotdog Thioesterase"/>
    <property type="match status" value="1"/>
</dbReference>
<accession>A0A1N7M3S3</accession>
<evidence type="ECO:0000313" key="2">
    <source>
        <dbReference type="Proteomes" id="UP000186141"/>
    </source>
</evidence>